<organism evidence="8 9">
    <name type="scientific">Helobdella robusta</name>
    <name type="common">Californian leech</name>
    <dbReference type="NCBI Taxonomy" id="6412"/>
    <lineage>
        <taxon>Eukaryota</taxon>
        <taxon>Metazoa</taxon>
        <taxon>Spiralia</taxon>
        <taxon>Lophotrochozoa</taxon>
        <taxon>Annelida</taxon>
        <taxon>Clitellata</taxon>
        <taxon>Hirudinea</taxon>
        <taxon>Rhynchobdellida</taxon>
        <taxon>Glossiphoniidae</taxon>
        <taxon>Helobdella</taxon>
    </lineage>
</organism>
<keyword evidence="3" id="KW-0862">Zinc</keyword>
<dbReference type="SUPFAM" id="SSF75011">
    <property type="entry name" value="3-carboxy-cis,cis-mucoante lactonizing enzyme"/>
    <property type="match status" value="1"/>
</dbReference>
<dbReference type="SUPFAM" id="SSF57850">
    <property type="entry name" value="RING/U-box"/>
    <property type="match status" value="1"/>
</dbReference>
<dbReference type="RefSeq" id="XP_009026425.1">
    <property type="nucleotide sequence ID" value="XM_009028177.1"/>
</dbReference>
<dbReference type="EMBL" id="AMQM01006812">
    <property type="status" value="NOT_ANNOTATED_CDS"/>
    <property type="molecule type" value="Genomic_DNA"/>
</dbReference>
<dbReference type="PANTHER" id="PTHR25462:SF296">
    <property type="entry name" value="MEIOTIC P26, ISOFORM F"/>
    <property type="match status" value="1"/>
</dbReference>
<dbReference type="PROSITE" id="PS00518">
    <property type="entry name" value="ZF_RING_1"/>
    <property type="match status" value="1"/>
</dbReference>
<keyword evidence="2 4" id="KW-0863">Zinc-finger</keyword>
<evidence type="ECO:0000256" key="4">
    <source>
        <dbReference type="PROSITE-ProRule" id="PRU00024"/>
    </source>
</evidence>
<keyword evidence="1" id="KW-0479">Metal-binding</keyword>
<dbReference type="EnsemblMetazoa" id="HelroT193539">
    <property type="protein sequence ID" value="HelroP193539"/>
    <property type="gene ID" value="HelroG193539"/>
</dbReference>
<dbReference type="STRING" id="6412.T1FV38"/>
<evidence type="ECO:0000256" key="1">
    <source>
        <dbReference type="ARBA" id="ARBA00022723"/>
    </source>
</evidence>
<dbReference type="InterPro" id="IPR001841">
    <property type="entry name" value="Znf_RING"/>
</dbReference>
<dbReference type="EMBL" id="KB097519">
    <property type="protein sequence ID" value="ESN95561.1"/>
    <property type="molecule type" value="Genomic_DNA"/>
</dbReference>
<dbReference type="PROSITE" id="PS50089">
    <property type="entry name" value="ZF_RING_2"/>
    <property type="match status" value="1"/>
</dbReference>
<dbReference type="CDD" id="cd19756">
    <property type="entry name" value="Bbox2"/>
    <property type="match status" value="1"/>
</dbReference>
<evidence type="ECO:0000256" key="3">
    <source>
        <dbReference type="ARBA" id="ARBA00022833"/>
    </source>
</evidence>
<evidence type="ECO:0000313" key="8">
    <source>
        <dbReference type="EnsemblMetazoa" id="HelroP193539"/>
    </source>
</evidence>
<name>T1FV38_HELRO</name>
<dbReference type="KEGG" id="hro:HELRODRAFT_193539"/>
<dbReference type="InterPro" id="IPR047153">
    <property type="entry name" value="TRIM45/56/19-like"/>
</dbReference>
<protein>
    <recommendedName>
        <fullName evidence="10">RING-type domain-containing protein</fullName>
    </recommendedName>
</protein>
<gene>
    <name evidence="8" type="primary">20212684</name>
    <name evidence="7" type="ORF">HELRODRAFT_193539</name>
</gene>
<reference evidence="8" key="3">
    <citation type="submission" date="2015-06" db="UniProtKB">
        <authorList>
            <consortium name="EnsemblMetazoa"/>
        </authorList>
    </citation>
    <scope>IDENTIFICATION</scope>
</reference>
<dbReference type="Pfam" id="PF00097">
    <property type="entry name" value="zf-C3HC4"/>
    <property type="match status" value="1"/>
</dbReference>
<feature type="domain" description="B box-type" evidence="6">
    <location>
        <begin position="77"/>
        <end position="118"/>
    </location>
</feature>
<sequence length="641" mass="72685">MENLIKCRLCMDVLKGPKQLPCFHSFCSLCLSDYESKFTVDEGFYCPICGEKFLPDNKAACNETKFLSRMVKTDTRAEKSFCSVHPNVEINFFCVDCESMGCPVCSTGYHDKHNCIDLQEMAAVVKEEMRSMSRDIHRKTTQLENEIEAELKTKKEVLDELDLTSKEIKEKAEYLEAVIKRQAADLLKQVSQVKSKCMKDMENFKMNNKKSIDDDLEYFNSYVKAMLEHATEEELIDSVRNVKRRTEHIKMFSLHGKERETTSAQFIPSNLHIDTLSLLGHIELQKKIKEFKKPNSNLETLNTASTIEKVPGCEDVDGRNVEESLRNVPKVVWKKCKETSCGVAAIAVGRGEFFVAVENSGDILRFDLTTLKEKPASERIHLPDLDTPWDMTTIISDELSHTYVFILDNLHGKIHQINVPFNPSIGPPKFIMKSWLVPLNETLSLSSNQDRLLIAGVTNKILEYSLSSLLIISSSSSSSLTGLTFPEPTTSFSVIPPIRDILHASRLDDSHFVTLFDHLYELCGVFLVNEWGKMVKSFGEGRGSVAHLQVDYPVHAALDRKEPTDSDHHSHPSTSRPYNDSCFIFVCDANNGRISLFDGDLTFLTILDDNIMDAWRLAIDPLNKLLFVATLNNAFYVIKYQ</sequence>
<dbReference type="Gene3D" id="3.30.40.10">
    <property type="entry name" value="Zinc/RING finger domain, C3HC4 (zinc finger)"/>
    <property type="match status" value="1"/>
</dbReference>
<dbReference type="GO" id="GO:0008270">
    <property type="term" value="F:zinc ion binding"/>
    <property type="evidence" value="ECO:0007669"/>
    <property type="project" value="UniProtKB-KW"/>
</dbReference>
<dbReference type="InterPro" id="IPR018957">
    <property type="entry name" value="Znf_C3HC4_RING-type"/>
</dbReference>
<dbReference type="GeneID" id="20212684"/>
<dbReference type="eggNOG" id="KOG2177">
    <property type="taxonomic scope" value="Eukaryota"/>
</dbReference>
<dbReference type="AlphaFoldDB" id="T1FV38"/>
<reference evidence="9" key="1">
    <citation type="submission" date="2012-12" db="EMBL/GenBank/DDBJ databases">
        <authorList>
            <person name="Hellsten U."/>
            <person name="Grimwood J."/>
            <person name="Chapman J.A."/>
            <person name="Shapiro H."/>
            <person name="Aerts A."/>
            <person name="Otillar R.P."/>
            <person name="Terry A.Y."/>
            <person name="Boore J.L."/>
            <person name="Simakov O."/>
            <person name="Marletaz F."/>
            <person name="Cho S.-J."/>
            <person name="Edsinger-Gonzales E."/>
            <person name="Havlak P."/>
            <person name="Kuo D.-H."/>
            <person name="Larsson T."/>
            <person name="Lv J."/>
            <person name="Arendt D."/>
            <person name="Savage R."/>
            <person name="Osoegawa K."/>
            <person name="de Jong P."/>
            <person name="Lindberg D.R."/>
            <person name="Seaver E.C."/>
            <person name="Weisblat D.A."/>
            <person name="Putnam N.H."/>
            <person name="Grigoriev I.V."/>
            <person name="Rokhsar D.S."/>
        </authorList>
    </citation>
    <scope>NUCLEOTIDE SEQUENCE</scope>
</reference>
<reference evidence="7 9" key="2">
    <citation type="journal article" date="2013" name="Nature">
        <title>Insights into bilaterian evolution from three spiralian genomes.</title>
        <authorList>
            <person name="Simakov O."/>
            <person name="Marletaz F."/>
            <person name="Cho S.J."/>
            <person name="Edsinger-Gonzales E."/>
            <person name="Havlak P."/>
            <person name="Hellsten U."/>
            <person name="Kuo D.H."/>
            <person name="Larsson T."/>
            <person name="Lv J."/>
            <person name="Arendt D."/>
            <person name="Savage R."/>
            <person name="Osoegawa K."/>
            <person name="de Jong P."/>
            <person name="Grimwood J."/>
            <person name="Chapman J.A."/>
            <person name="Shapiro H."/>
            <person name="Aerts A."/>
            <person name="Otillar R.P."/>
            <person name="Terry A.Y."/>
            <person name="Boore J.L."/>
            <person name="Grigoriev I.V."/>
            <person name="Lindberg D.R."/>
            <person name="Seaver E.C."/>
            <person name="Weisblat D.A."/>
            <person name="Putnam N.H."/>
            <person name="Rokhsar D.S."/>
        </authorList>
    </citation>
    <scope>NUCLEOTIDE SEQUENCE</scope>
</reference>
<dbReference type="Gene3D" id="3.30.160.60">
    <property type="entry name" value="Classic Zinc Finger"/>
    <property type="match status" value="1"/>
</dbReference>
<dbReference type="OMA" id="MLEHATE"/>
<dbReference type="CTD" id="20212684"/>
<feature type="domain" description="RING-type" evidence="5">
    <location>
        <begin position="7"/>
        <end position="49"/>
    </location>
</feature>
<dbReference type="GO" id="GO:0045087">
    <property type="term" value="P:innate immune response"/>
    <property type="evidence" value="ECO:0000318"/>
    <property type="project" value="GO_Central"/>
</dbReference>
<proteinExistence type="predicted"/>
<dbReference type="PANTHER" id="PTHR25462">
    <property type="entry name" value="BONUS, ISOFORM C-RELATED"/>
    <property type="match status" value="1"/>
</dbReference>
<evidence type="ECO:0000313" key="7">
    <source>
        <dbReference type="EMBL" id="ESN95561.1"/>
    </source>
</evidence>
<dbReference type="InParanoid" id="T1FV38"/>
<dbReference type="Proteomes" id="UP000015101">
    <property type="component" value="Unassembled WGS sequence"/>
</dbReference>
<keyword evidence="9" id="KW-1185">Reference proteome</keyword>
<dbReference type="SMART" id="SM00184">
    <property type="entry name" value="RING"/>
    <property type="match status" value="1"/>
</dbReference>
<evidence type="ECO:0008006" key="10">
    <source>
        <dbReference type="Google" id="ProtNLM"/>
    </source>
</evidence>
<dbReference type="SUPFAM" id="SSF57845">
    <property type="entry name" value="B-box zinc-binding domain"/>
    <property type="match status" value="1"/>
</dbReference>
<evidence type="ECO:0000259" key="5">
    <source>
        <dbReference type="PROSITE" id="PS50089"/>
    </source>
</evidence>
<accession>T1FV38</accession>
<dbReference type="PROSITE" id="PS50119">
    <property type="entry name" value="ZF_BBOX"/>
    <property type="match status" value="1"/>
</dbReference>
<dbReference type="InterPro" id="IPR013083">
    <property type="entry name" value="Znf_RING/FYVE/PHD"/>
</dbReference>
<evidence type="ECO:0000259" key="6">
    <source>
        <dbReference type="PROSITE" id="PS50119"/>
    </source>
</evidence>
<evidence type="ECO:0000256" key="2">
    <source>
        <dbReference type="ARBA" id="ARBA00022771"/>
    </source>
</evidence>
<dbReference type="InterPro" id="IPR000315">
    <property type="entry name" value="Znf_B-box"/>
</dbReference>
<dbReference type="OrthoDB" id="6103437at2759"/>
<dbReference type="HOGENOM" id="CLU_427168_0_0_1"/>
<dbReference type="InterPro" id="IPR017907">
    <property type="entry name" value="Znf_RING_CS"/>
</dbReference>
<evidence type="ECO:0000313" key="9">
    <source>
        <dbReference type="Proteomes" id="UP000015101"/>
    </source>
</evidence>
<dbReference type="Pfam" id="PF00643">
    <property type="entry name" value="zf-B_box"/>
    <property type="match status" value="1"/>
</dbReference>